<evidence type="ECO:0000256" key="5">
    <source>
        <dbReference type="ARBA" id="ARBA00022840"/>
    </source>
</evidence>
<feature type="domain" description="Protein kinase" evidence="8">
    <location>
        <begin position="165"/>
        <end position="423"/>
    </location>
</feature>
<dbReference type="EMBL" id="CZPT02001101">
    <property type="protein sequence ID" value="SCU68895.1"/>
    <property type="molecule type" value="Genomic_DNA"/>
</dbReference>
<dbReference type="Pfam" id="PF00069">
    <property type="entry name" value="Pkinase"/>
    <property type="match status" value="1"/>
</dbReference>
<protein>
    <submittedName>
        <fullName evidence="9">Serine/threonine-protein kinase, putative</fullName>
    </submittedName>
</protein>
<dbReference type="InterPro" id="IPR011009">
    <property type="entry name" value="Kinase-like_dom_sf"/>
</dbReference>
<dbReference type="RefSeq" id="XP_067079960.1">
    <property type="nucleotide sequence ID" value="XM_067223859.1"/>
</dbReference>
<sequence>MFNVRTPMSRDGRVHGRCSPVLELSSPHGYTPSLQERVSPTVAPTPCFRSEGCRSPAVQGFRPPPPIISVGQLIYPTDRDSPATPGLNTAIPSSPSPLAEARFGIASAGHTHRPSGIAPVARKLSTPCANPVAEAKPVARPSFSSDCGRIVEHRDPTTHEVISSYRCRMLLGAGGFAQVFEFEEVSTGISYACKVVERKNLARGGSSARFRMEVDIHSRMNHPNILRFIKSFQDEFYHYIILEQCSQESLMDLSKKRGAFNCQEIQYIMRQIVSAVEYMHNSMIIHRDLKLGNVLIDFEGNMKLGDFGFASEFTSPFEKKTTVCGTPNYLAPEVLACKSTGVGYGLEADIWSLGVLLYALAVGKPPFEAKDISATYHRIRKVDYSFPEGISIPEPCKDLIQWMLQGDPQKRPVPVQILAHSFLCLPLPPRTAPKSLVPVDGQVGGSRSERCGSRRISPPPVQAPATRCSSGVDGRADRFALTQNRMGPTDCEDRAVLQEAAGVERCGDEAASATAGGTLTTEKRNTIKPPPPTAMLQSCVSCSKYGFGFLTLQNGCRYPEAFLNDKTKLVFDRNTDTVLYYDRSRLQAVTRESRNHSPLLSEDLAKRGFCDELVVFRNASRTLVRRSENKDDGDRMEAAAAKKLAIIKFFLPCLECGTRDKRMTVLTCALRGWSPSWGTELFAPCRTGGERPDVVYVKDAVAGTLHELTNEHQDVDMTLLAARMSDYSFHVSMRCDAAQQSLHRPIYDGGEANVTEQQWSFDVLVYSGFHALMAFEDRGTRFAMSFEDLRNHTEATMGGKVYFAAGSTVCSKHITIPTPTLQAIGVLLRRVRCCANIVECF</sequence>
<reference evidence="9" key="1">
    <citation type="submission" date="2016-09" db="EMBL/GenBank/DDBJ databases">
        <authorList>
            <person name="Hebert L."/>
            <person name="Moumen B."/>
        </authorList>
    </citation>
    <scope>NUCLEOTIDE SEQUENCE [LARGE SCALE GENOMIC DNA]</scope>
    <source>
        <strain evidence="9">OVI</strain>
    </source>
</reference>
<keyword evidence="5 6" id="KW-0067">ATP-binding</keyword>
<dbReference type="PROSITE" id="PS50011">
    <property type="entry name" value="PROTEIN_KINASE_DOM"/>
    <property type="match status" value="1"/>
</dbReference>
<dbReference type="Proteomes" id="UP000195570">
    <property type="component" value="Unassembled WGS sequence"/>
</dbReference>
<accession>A0A1G4IA22</accession>
<feature type="binding site" evidence="6">
    <location>
        <position position="194"/>
    </location>
    <ligand>
        <name>ATP</name>
        <dbReference type="ChEBI" id="CHEBI:30616"/>
    </ligand>
</feature>
<name>A0A1G4IA22_TRYEQ</name>
<dbReference type="GO" id="GO:0004674">
    <property type="term" value="F:protein serine/threonine kinase activity"/>
    <property type="evidence" value="ECO:0007669"/>
    <property type="project" value="UniProtKB-KW"/>
</dbReference>
<organism evidence="9 10">
    <name type="scientific">Trypanosoma equiperdum</name>
    <dbReference type="NCBI Taxonomy" id="5694"/>
    <lineage>
        <taxon>Eukaryota</taxon>
        <taxon>Discoba</taxon>
        <taxon>Euglenozoa</taxon>
        <taxon>Kinetoplastea</taxon>
        <taxon>Metakinetoplastina</taxon>
        <taxon>Trypanosomatida</taxon>
        <taxon>Trypanosomatidae</taxon>
        <taxon>Trypanosoma</taxon>
    </lineage>
</organism>
<gene>
    <name evidence="9" type="ORF">TEOVI_000503400</name>
</gene>
<dbReference type="InterPro" id="IPR017441">
    <property type="entry name" value="Protein_kinase_ATP_BS"/>
</dbReference>
<dbReference type="SMART" id="SM00220">
    <property type="entry name" value="S_TKc"/>
    <property type="match status" value="1"/>
</dbReference>
<comment type="caution">
    <text evidence="9">The sequence shown here is derived from an EMBL/GenBank/DDBJ whole genome shotgun (WGS) entry which is preliminary data.</text>
</comment>
<dbReference type="PROSITE" id="PS00108">
    <property type="entry name" value="PROTEIN_KINASE_ST"/>
    <property type="match status" value="1"/>
</dbReference>
<dbReference type="PROSITE" id="PS00107">
    <property type="entry name" value="PROTEIN_KINASE_ATP"/>
    <property type="match status" value="1"/>
</dbReference>
<dbReference type="GO" id="GO:0005524">
    <property type="term" value="F:ATP binding"/>
    <property type="evidence" value="ECO:0007669"/>
    <property type="project" value="UniProtKB-UniRule"/>
</dbReference>
<dbReference type="InterPro" id="IPR008271">
    <property type="entry name" value="Ser/Thr_kinase_AS"/>
</dbReference>
<evidence type="ECO:0000259" key="8">
    <source>
        <dbReference type="PROSITE" id="PS50011"/>
    </source>
</evidence>
<dbReference type="InterPro" id="IPR000719">
    <property type="entry name" value="Prot_kinase_dom"/>
</dbReference>
<keyword evidence="2" id="KW-0808">Transferase</keyword>
<proteinExistence type="predicted"/>
<evidence type="ECO:0000313" key="9">
    <source>
        <dbReference type="EMBL" id="SCU68895.1"/>
    </source>
</evidence>
<dbReference type="AlphaFoldDB" id="A0A1G4IA22"/>
<evidence type="ECO:0000256" key="1">
    <source>
        <dbReference type="ARBA" id="ARBA00022527"/>
    </source>
</evidence>
<dbReference type="CDD" id="cd14099">
    <property type="entry name" value="STKc_PLK"/>
    <property type="match status" value="1"/>
</dbReference>
<dbReference type="PANTHER" id="PTHR24345">
    <property type="entry name" value="SERINE/THREONINE-PROTEIN KINASE PLK"/>
    <property type="match status" value="1"/>
</dbReference>
<evidence type="ECO:0000256" key="7">
    <source>
        <dbReference type="SAM" id="MobiDB-lite"/>
    </source>
</evidence>
<feature type="region of interest" description="Disordered" evidence="7">
    <location>
        <begin position="435"/>
        <end position="470"/>
    </location>
</feature>
<dbReference type="GO" id="GO:0005634">
    <property type="term" value="C:nucleus"/>
    <property type="evidence" value="ECO:0007669"/>
    <property type="project" value="TreeGrafter"/>
</dbReference>
<keyword evidence="10" id="KW-1185">Reference proteome</keyword>
<evidence type="ECO:0000256" key="2">
    <source>
        <dbReference type="ARBA" id="ARBA00022679"/>
    </source>
</evidence>
<dbReference type="FunFam" id="3.30.200.20:FF:000042">
    <property type="entry name" value="Aurora kinase A"/>
    <property type="match status" value="1"/>
</dbReference>
<dbReference type="PANTHER" id="PTHR24345:SF0">
    <property type="entry name" value="CELL CYCLE SERINE_THREONINE-PROTEIN KINASE CDC5_MSD2"/>
    <property type="match status" value="1"/>
</dbReference>
<dbReference type="FunFam" id="1.10.510.10:FF:000571">
    <property type="entry name" value="Maternal embryonic leucine zipper kinase"/>
    <property type="match status" value="1"/>
</dbReference>
<keyword evidence="3 6" id="KW-0547">Nucleotide-binding</keyword>
<keyword evidence="4 9" id="KW-0418">Kinase</keyword>
<evidence type="ECO:0000313" key="10">
    <source>
        <dbReference type="Proteomes" id="UP000195570"/>
    </source>
</evidence>
<dbReference type="SUPFAM" id="SSF56112">
    <property type="entry name" value="Protein kinase-like (PK-like)"/>
    <property type="match status" value="1"/>
</dbReference>
<evidence type="ECO:0000256" key="3">
    <source>
        <dbReference type="ARBA" id="ARBA00022741"/>
    </source>
</evidence>
<dbReference type="Gene3D" id="1.10.510.10">
    <property type="entry name" value="Transferase(Phosphotransferase) domain 1"/>
    <property type="match status" value="1"/>
</dbReference>
<evidence type="ECO:0000256" key="4">
    <source>
        <dbReference type="ARBA" id="ARBA00022777"/>
    </source>
</evidence>
<evidence type="ECO:0000256" key="6">
    <source>
        <dbReference type="PROSITE-ProRule" id="PRU10141"/>
    </source>
</evidence>
<keyword evidence="1" id="KW-0723">Serine/threonine-protein kinase</keyword>
<dbReference type="VEuPathDB" id="TriTrypDB:TEOVI_000503400"/>
<dbReference type="GeneID" id="92378974"/>